<feature type="signal peptide" evidence="8">
    <location>
        <begin position="1"/>
        <end position="22"/>
    </location>
</feature>
<evidence type="ECO:0000256" key="2">
    <source>
        <dbReference type="ARBA" id="ARBA00022617"/>
    </source>
</evidence>
<keyword evidence="11" id="KW-1185">Reference proteome</keyword>
<evidence type="ECO:0000313" key="10">
    <source>
        <dbReference type="EMBL" id="MDQ0254558.1"/>
    </source>
</evidence>
<feature type="region of interest" description="Disordered" evidence="7">
    <location>
        <begin position="19"/>
        <end position="45"/>
    </location>
</feature>
<feature type="domain" description="Cytochrome c" evidence="9">
    <location>
        <begin position="48"/>
        <end position="117"/>
    </location>
</feature>
<keyword evidence="3 6" id="KW-0479">Metal-binding</keyword>
<dbReference type="EMBL" id="JAUSUG010000006">
    <property type="protein sequence ID" value="MDQ0254558.1"/>
    <property type="molecule type" value="Genomic_DNA"/>
</dbReference>
<dbReference type="InterPro" id="IPR009056">
    <property type="entry name" value="Cyt_c-like_dom"/>
</dbReference>
<dbReference type="InterPro" id="IPR036909">
    <property type="entry name" value="Cyt_c-like_dom_sf"/>
</dbReference>
<comment type="caution">
    <text evidence="10">The sequence shown here is derived from an EMBL/GenBank/DDBJ whole genome shotgun (WGS) entry which is preliminary data.</text>
</comment>
<feature type="chain" id="PRO_5046784660" evidence="8">
    <location>
        <begin position="23"/>
        <end position="117"/>
    </location>
</feature>
<evidence type="ECO:0000256" key="7">
    <source>
        <dbReference type="SAM" id="MobiDB-lite"/>
    </source>
</evidence>
<proteinExistence type="predicted"/>
<evidence type="ECO:0000256" key="6">
    <source>
        <dbReference type="PROSITE-ProRule" id="PRU00433"/>
    </source>
</evidence>
<dbReference type="PANTHER" id="PTHR37823:SF4">
    <property type="entry name" value="MENAQUINOL-CYTOCHROME C REDUCTASE CYTOCHROME B_C SUBUNIT"/>
    <property type="match status" value="1"/>
</dbReference>
<name>A0ABT9ZVS1_9BACI</name>
<keyword evidence="8" id="KW-0732">Signal</keyword>
<dbReference type="Gene3D" id="1.10.760.10">
    <property type="entry name" value="Cytochrome c-like domain"/>
    <property type="match status" value="1"/>
</dbReference>
<sequence length="117" mass="11823">MKKLLVAMLGAVLLLGACGGNGDEPEAPVDDTTDTEETAGGDDVELTYDASNGEAVYQGRCAGCHGGTFEGASAPGIIGLSYEEIMTAIETGPGTMPPDLVTGEDATDVAAWIADNN</sequence>
<keyword evidence="4" id="KW-0249">Electron transport</keyword>
<evidence type="ECO:0000259" key="9">
    <source>
        <dbReference type="PROSITE" id="PS51007"/>
    </source>
</evidence>
<evidence type="ECO:0000256" key="1">
    <source>
        <dbReference type="ARBA" id="ARBA00022448"/>
    </source>
</evidence>
<dbReference type="PANTHER" id="PTHR37823">
    <property type="entry name" value="CYTOCHROME C-553-LIKE"/>
    <property type="match status" value="1"/>
</dbReference>
<dbReference type="Pfam" id="PF13442">
    <property type="entry name" value="Cytochrome_CBB3"/>
    <property type="match status" value="1"/>
</dbReference>
<keyword evidence="5 6" id="KW-0408">Iron</keyword>
<dbReference type="Proteomes" id="UP001230005">
    <property type="component" value="Unassembled WGS sequence"/>
</dbReference>
<dbReference type="PROSITE" id="PS51257">
    <property type="entry name" value="PROKAR_LIPOPROTEIN"/>
    <property type="match status" value="1"/>
</dbReference>
<evidence type="ECO:0000256" key="5">
    <source>
        <dbReference type="ARBA" id="ARBA00023004"/>
    </source>
</evidence>
<evidence type="ECO:0000313" key="11">
    <source>
        <dbReference type="Proteomes" id="UP001230005"/>
    </source>
</evidence>
<keyword evidence="1" id="KW-0813">Transport</keyword>
<dbReference type="PROSITE" id="PS51007">
    <property type="entry name" value="CYTC"/>
    <property type="match status" value="1"/>
</dbReference>
<dbReference type="InterPro" id="IPR051811">
    <property type="entry name" value="Cytochrome_c550/c551-like"/>
</dbReference>
<keyword evidence="2 6" id="KW-0349">Heme</keyword>
<accession>A0ABT9ZVS1</accession>
<dbReference type="RefSeq" id="WP_307324666.1">
    <property type="nucleotide sequence ID" value="NZ_JAUSUG010000006.1"/>
</dbReference>
<evidence type="ECO:0000256" key="3">
    <source>
        <dbReference type="ARBA" id="ARBA00022723"/>
    </source>
</evidence>
<protein>
    <submittedName>
        <fullName evidence="10">Mono/diheme cytochrome c family protein</fullName>
    </submittedName>
</protein>
<reference evidence="10 11" key="1">
    <citation type="submission" date="2023-07" db="EMBL/GenBank/DDBJ databases">
        <title>Genomic Encyclopedia of Type Strains, Phase IV (KMG-IV): sequencing the most valuable type-strain genomes for metagenomic binning, comparative biology and taxonomic classification.</title>
        <authorList>
            <person name="Goeker M."/>
        </authorList>
    </citation>
    <scope>NUCLEOTIDE SEQUENCE [LARGE SCALE GENOMIC DNA]</scope>
    <source>
        <strain evidence="10 11">DSM 9768</strain>
    </source>
</reference>
<organism evidence="10 11">
    <name type="scientific">Evansella vedderi</name>
    <dbReference type="NCBI Taxonomy" id="38282"/>
    <lineage>
        <taxon>Bacteria</taxon>
        <taxon>Bacillati</taxon>
        <taxon>Bacillota</taxon>
        <taxon>Bacilli</taxon>
        <taxon>Bacillales</taxon>
        <taxon>Bacillaceae</taxon>
        <taxon>Evansella</taxon>
    </lineage>
</organism>
<evidence type="ECO:0000256" key="4">
    <source>
        <dbReference type="ARBA" id="ARBA00022982"/>
    </source>
</evidence>
<dbReference type="SUPFAM" id="SSF46626">
    <property type="entry name" value="Cytochrome c"/>
    <property type="match status" value="1"/>
</dbReference>
<feature type="compositionally biased region" description="Acidic residues" evidence="7">
    <location>
        <begin position="23"/>
        <end position="45"/>
    </location>
</feature>
<evidence type="ECO:0000256" key="8">
    <source>
        <dbReference type="SAM" id="SignalP"/>
    </source>
</evidence>
<gene>
    <name evidence="10" type="ORF">J2S74_001937</name>
</gene>